<keyword evidence="2" id="KW-0479">Metal-binding</keyword>
<protein>
    <submittedName>
        <fullName evidence="8">FCS-Like Zinc finger 11</fullName>
    </submittedName>
</protein>
<organism evidence="7 8">
    <name type="scientific">Spinacia oleracea</name>
    <name type="common">Spinach</name>
    <dbReference type="NCBI Taxonomy" id="3562"/>
    <lineage>
        <taxon>Eukaryota</taxon>
        <taxon>Viridiplantae</taxon>
        <taxon>Streptophyta</taxon>
        <taxon>Embryophyta</taxon>
        <taxon>Tracheophyta</taxon>
        <taxon>Spermatophyta</taxon>
        <taxon>Magnoliopsida</taxon>
        <taxon>eudicotyledons</taxon>
        <taxon>Gunneridae</taxon>
        <taxon>Pentapetalae</taxon>
        <taxon>Caryophyllales</taxon>
        <taxon>Chenopodiaceae</taxon>
        <taxon>Chenopodioideae</taxon>
        <taxon>Anserineae</taxon>
        <taxon>Spinacia</taxon>
    </lineage>
</organism>
<evidence type="ECO:0000313" key="8">
    <source>
        <dbReference type="RefSeq" id="XP_021862736.2"/>
    </source>
</evidence>
<dbReference type="Pfam" id="PF04570">
    <property type="entry name" value="zf-FLZ"/>
    <property type="match status" value="1"/>
</dbReference>
<evidence type="ECO:0000259" key="6">
    <source>
        <dbReference type="PROSITE" id="PS51795"/>
    </source>
</evidence>
<dbReference type="GeneID" id="110801660"/>
<dbReference type="AlphaFoldDB" id="A0A9R0K8P6"/>
<dbReference type="RefSeq" id="XP_021862736.2">
    <property type="nucleotide sequence ID" value="XM_022007044.2"/>
</dbReference>
<dbReference type="PANTHER" id="PTHR46868:SF3">
    <property type="entry name" value="FCS-LIKE ZINC FINGER 11"/>
    <property type="match status" value="1"/>
</dbReference>
<evidence type="ECO:0000256" key="4">
    <source>
        <dbReference type="PROSITE-ProRule" id="PRU01131"/>
    </source>
</evidence>
<accession>A0A9R0K8P6</accession>
<sequence length="405" mass="44930">MMMLKKRSRSIAQEQQNMGPVTSDDGSESGLQCDFLGQRQKTNSFFNVPGLFVGLTPKVASDCDSVRSPTSPLDFKLFCNLGTSFRFPKSSLEVHQKCWDCPKVGLGSIVDSLDDDDRNLPEKDKVIPSSNSNSKTILFGSQIRSKGTLNSPTCAEFCEAPKSLPKNYAVFPHARLTRPSNLQKGSSDVLFEIGGDPLESDQFGKIQSFSLDSKRIGSRLSNRNVESRIRHSCFENETIEKSLSFDLIGGGLNKPTTGTMSGNEITRSLTPEEIELSEDYTCVISHGPNPRTTHIFGDCVLKSHPNGIDPGNKGETRLPCMENCVSSPYPSNDFLSCCYFCKQKLVEGKDIYMYRGEKAFCSWDCRLEEISIEEKQETNMTEAPTESPKSENGDDIFEKSMFVAI</sequence>
<name>A0A9R0K8P6_SPIOL</name>
<proteinExistence type="inferred from homology"/>
<feature type="compositionally biased region" description="Polar residues" evidence="5">
    <location>
        <begin position="10"/>
        <end position="20"/>
    </location>
</feature>
<evidence type="ECO:0000256" key="5">
    <source>
        <dbReference type="SAM" id="MobiDB-lite"/>
    </source>
</evidence>
<evidence type="ECO:0000256" key="2">
    <source>
        <dbReference type="ARBA" id="ARBA00022723"/>
    </source>
</evidence>
<dbReference type="Proteomes" id="UP000813463">
    <property type="component" value="Chromosome 1"/>
</dbReference>
<gene>
    <name evidence="8" type="primary">LOC110801660</name>
</gene>
<feature type="domain" description="FLZ-type" evidence="6">
    <location>
        <begin position="333"/>
        <end position="377"/>
    </location>
</feature>
<reference evidence="8" key="2">
    <citation type="submission" date="2025-08" db="UniProtKB">
        <authorList>
            <consortium name="RefSeq"/>
        </authorList>
    </citation>
    <scope>IDENTIFICATION</scope>
    <source>
        <tissue evidence="8">Leaf</tissue>
    </source>
</reference>
<evidence type="ECO:0000256" key="3">
    <source>
        <dbReference type="ARBA" id="ARBA00022771"/>
    </source>
</evidence>
<feature type="region of interest" description="Disordered" evidence="5">
    <location>
        <begin position="1"/>
        <end position="28"/>
    </location>
</feature>
<evidence type="ECO:0000256" key="1">
    <source>
        <dbReference type="ARBA" id="ARBA00009374"/>
    </source>
</evidence>
<dbReference type="InterPro" id="IPR007650">
    <property type="entry name" value="Zf-FLZ_dom"/>
</dbReference>
<dbReference type="PANTHER" id="PTHR46868">
    <property type="entry name" value="FCS-LIKE ZINC FINGER 11"/>
    <property type="match status" value="1"/>
</dbReference>
<dbReference type="InterPro" id="IPR044585">
    <property type="entry name" value="FLZ10/11"/>
</dbReference>
<dbReference type="KEGG" id="soe:110801660"/>
<keyword evidence="3" id="KW-0863">Zinc-finger</keyword>
<comment type="similarity">
    <text evidence="1">Belongs to the FLZ family.</text>
</comment>
<reference evidence="7" key="1">
    <citation type="journal article" date="2021" name="Nat. Commun.">
        <title>Genomic analyses provide insights into spinach domestication and the genetic basis of agronomic traits.</title>
        <authorList>
            <person name="Cai X."/>
            <person name="Sun X."/>
            <person name="Xu C."/>
            <person name="Sun H."/>
            <person name="Wang X."/>
            <person name="Ge C."/>
            <person name="Zhang Z."/>
            <person name="Wang Q."/>
            <person name="Fei Z."/>
            <person name="Jiao C."/>
            <person name="Wang Q."/>
        </authorList>
    </citation>
    <scope>NUCLEOTIDE SEQUENCE [LARGE SCALE GENOMIC DNA]</scope>
    <source>
        <strain evidence="7">cv. Varoflay</strain>
    </source>
</reference>
<dbReference type="PROSITE" id="PS51795">
    <property type="entry name" value="ZF_FLZ"/>
    <property type="match status" value="1"/>
</dbReference>
<keyword evidence="3" id="KW-0862">Zinc</keyword>
<feature type="zinc finger region" description="FLZ-type" evidence="4">
    <location>
        <begin position="333"/>
        <end position="377"/>
    </location>
</feature>
<keyword evidence="7" id="KW-1185">Reference proteome</keyword>
<dbReference type="GO" id="GO:0008270">
    <property type="term" value="F:zinc ion binding"/>
    <property type="evidence" value="ECO:0007669"/>
    <property type="project" value="UniProtKB-KW"/>
</dbReference>
<evidence type="ECO:0000313" key="7">
    <source>
        <dbReference type="Proteomes" id="UP000813463"/>
    </source>
</evidence>